<dbReference type="AlphaFoldDB" id="A0A0W8CR64"/>
<accession>A0A0W8CR64</accession>
<organism evidence="3 4">
    <name type="scientific">Phytophthora nicotianae</name>
    <name type="common">Potato buckeye rot agent</name>
    <name type="synonym">Phytophthora parasitica</name>
    <dbReference type="NCBI Taxonomy" id="4792"/>
    <lineage>
        <taxon>Eukaryota</taxon>
        <taxon>Sar</taxon>
        <taxon>Stramenopiles</taxon>
        <taxon>Oomycota</taxon>
        <taxon>Peronosporomycetes</taxon>
        <taxon>Peronosporales</taxon>
        <taxon>Peronosporaceae</taxon>
        <taxon>Phytophthora</taxon>
    </lineage>
</organism>
<dbReference type="Pfam" id="PF24906">
    <property type="entry name" value="Zf_WRKY19"/>
    <property type="match status" value="4"/>
</dbReference>
<feature type="domain" description="WRKY19-like zinc finger" evidence="2">
    <location>
        <begin position="115"/>
        <end position="138"/>
    </location>
</feature>
<evidence type="ECO:0000313" key="3">
    <source>
        <dbReference type="EMBL" id="KUF86736.1"/>
    </source>
</evidence>
<dbReference type="InterPro" id="IPR056866">
    <property type="entry name" value="Znf_WRKY19"/>
</dbReference>
<evidence type="ECO:0000256" key="1">
    <source>
        <dbReference type="SAM" id="MobiDB-lite"/>
    </source>
</evidence>
<feature type="compositionally biased region" description="Basic and acidic residues" evidence="1">
    <location>
        <begin position="327"/>
        <end position="337"/>
    </location>
</feature>
<evidence type="ECO:0000259" key="2">
    <source>
        <dbReference type="Pfam" id="PF24906"/>
    </source>
</evidence>
<reference evidence="3 4" key="1">
    <citation type="submission" date="2015-11" db="EMBL/GenBank/DDBJ databases">
        <title>Genomes and virulence difference between two physiological races of Phytophthora nicotianae.</title>
        <authorList>
            <person name="Liu H."/>
            <person name="Ma X."/>
            <person name="Yu H."/>
            <person name="Fang D."/>
            <person name="Li Y."/>
            <person name="Wang X."/>
            <person name="Wang W."/>
            <person name="Dong Y."/>
            <person name="Xiao B."/>
        </authorList>
    </citation>
    <scope>NUCLEOTIDE SEQUENCE [LARGE SCALE GENOMIC DNA]</scope>
    <source>
        <strain evidence="4">race 0</strain>
    </source>
</reference>
<comment type="caution">
    <text evidence="3">The sequence shown here is derived from an EMBL/GenBank/DDBJ whole genome shotgun (WGS) entry which is preliminary data.</text>
</comment>
<dbReference type="Proteomes" id="UP000052943">
    <property type="component" value="Unassembled WGS sequence"/>
</dbReference>
<protein>
    <submittedName>
        <fullName evidence="3">WRKY transcription factor 19</fullName>
    </submittedName>
</protein>
<name>A0A0W8CR64_PHYNI</name>
<sequence>MTIVPHVLPVATQSLVPCSPKKPCMFTRIPTSFFVRPSLEQVSYLFLSATMSSLDHLLCPDTTARKLSNHSLHYSDPSDFRLSDTSSKPNSRRCCIPDCQKTAKRGGRCISHGGGNKCAVDGCTTSVVSRGLCVAHGGGKRCQTQGCTKSAQSGGFCWVHGGGKKCGYHGCSKRAQSGGACIAHGGGKRCRIDRCNKVVQYDGLCVGHGGYRRCVFENCNKRAMANDFCQHHGGSSVCLLDHCFKRAVRGGMCSEHKAEASMQLMNGSGLPGTTHSDEDRVNKSQWRNKFQEGEASRKSSPTPRTSNVRSYKDIATRSPSPVRSVRQHRDNFQRADSPKVPGFSALLNANDTFPSFASSYTRKPDLSEPFVRRQHHQEHKVFPLLPSIQSLPNYRSRVSSVDKSPHTRFADSVATPVRPELRIVVTEDRDRSRRAPSTEIEYREEEDYKLYVHSYYYQRNEGALPCSTPSTRRHAWGR</sequence>
<dbReference type="PANTHER" id="PTHR31827:SF1">
    <property type="entry name" value="EMB|CAB89363.1"/>
    <property type="match status" value="1"/>
</dbReference>
<dbReference type="PANTHER" id="PTHR31827">
    <property type="entry name" value="EMB|CAB89363.1"/>
    <property type="match status" value="1"/>
</dbReference>
<evidence type="ECO:0000313" key="4">
    <source>
        <dbReference type="Proteomes" id="UP000052943"/>
    </source>
</evidence>
<feature type="domain" description="WRKY19-like zinc finger" evidence="2">
    <location>
        <begin position="187"/>
        <end position="210"/>
    </location>
</feature>
<feature type="compositionally biased region" description="Polar residues" evidence="1">
    <location>
        <begin position="298"/>
        <end position="309"/>
    </location>
</feature>
<feature type="domain" description="WRKY19-like zinc finger" evidence="2">
    <location>
        <begin position="139"/>
        <end position="162"/>
    </location>
</feature>
<feature type="region of interest" description="Disordered" evidence="1">
    <location>
        <begin position="287"/>
        <end position="337"/>
    </location>
</feature>
<dbReference type="EMBL" id="LNFO01002196">
    <property type="protein sequence ID" value="KUF86736.1"/>
    <property type="molecule type" value="Genomic_DNA"/>
</dbReference>
<dbReference type="STRING" id="4790.A0A0W8CR64"/>
<feature type="domain" description="WRKY19-like zinc finger" evidence="2">
    <location>
        <begin position="92"/>
        <end position="114"/>
    </location>
</feature>
<proteinExistence type="predicted"/>
<gene>
    <name evidence="3" type="ORF">AM587_10004619</name>
</gene>
<dbReference type="OrthoDB" id="77038at2759"/>